<dbReference type="PROSITE" id="PS52016">
    <property type="entry name" value="TONB_DEPENDENT_REC_3"/>
    <property type="match status" value="1"/>
</dbReference>
<keyword evidence="5 9" id="KW-0798">TonB box</keyword>
<dbReference type="InterPro" id="IPR000531">
    <property type="entry name" value="Beta-barrel_TonB"/>
</dbReference>
<dbReference type="PANTHER" id="PTHR32552">
    <property type="entry name" value="FERRICHROME IRON RECEPTOR-RELATED"/>
    <property type="match status" value="1"/>
</dbReference>
<protein>
    <submittedName>
        <fullName evidence="14">TonB-dependent receptor</fullName>
    </submittedName>
</protein>
<dbReference type="InterPro" id="IPR012910">
    <property type="entry name" value="Plug_dom"/>
</dbReference>
<evidence type="ECO:0000256" key="3">
    <source>
        <dbReference type="ARBA" id="ARBA00023004"/>
    </source>
</evidence>
<evidence type="ECO:0000256" key="8">
    <source>
        <dbReference type="PROSITE-ProRule" id="PRU10144"/>
    </source>
</evidence>
<keyword evidence="3" id="KW-0408">Iron</keyword>
<dbReference type="CDD" id="cd01347">
    <property type="entry name" value="ligand_gated_channel"/>
    <property type="match status" value="1"/>
</dbReference>
<evidence type="ECO:0000256" key="6">
    <source>
        <dbReference type="ARBA" id="ARBA00023170"/>
    </source>
</evidence>
<dbReference type="Pfam" id="PF07715">
    <property type="entry name" value="Plug"/>
    <property type="match status" value="1"/>
</dbReference>
<keyword evidence="15" id="KW-1185">Reference proteome</keyword>
<evidence type="ECO:0000256" key="2">
    <source>
        <dbReference type="ARBA" id="ARBA00022496"/>
    </source>
</evidence>
<evidence type="ECO:0000256" key="9">
    <source>
        <dbReference type="RuleBase" id="RU003357"/>
    </source>
</evidence>
<keyword evidence="4" id="KW-0406">Ion transport</keyword>
<dbReference type="PANTHER" id="PTHR32552:SF84">
    <property type="entry name" value="TONB-DEPENDENT RECEPTOR-RELATED"/>
    <property type="match status" value="1"/>
</dbReference>
<evidence type="ECO:0000256" key="7">
    <source>
        <dbReference type="PROSITE-ProRule" id="PRU01360"/>
    </source>
</evidence>
<feature type="domain" description="TonB-dependent receptor-like beta-barrel" evidence="12">
    <location>
        <begin position="272"/>
        <end position="676"/>
    </location>
</feature>
<accession>A0ABX8M4H8</accession>
<reference evidence="14" key="1">
    <citation type="journal article" date="2021" name="Microorganisms">
        <title>The Ever-Expanding Pseudomonas Genus: Description of 43 New Species and Partition of the Pseudomonas putida Group.</title>
        <authorList>
            <person name="Girard L."/>
            <person name="Lood C."/>
            <person name="Hofte M."/>
            <person name="Vandamme P."/>
            <person name="Rokni-Zadeh H."/>
            <person name="van Noort V."/>
            <person name="Lavigne R."/>
            <person name="De Mot R."/>
        </authorList>
    </citation>
    <scope>NUCLEOTIDE SEQUENCE</scope>
    <source>
        <strain evidence="14">COW39</strain>
    </source>
</reference>
<dbReference type="InterPro" id="IPR010105">
    <property type="entry name" value="TonB_sidphr_rcpt"/>
</dbReference>
<dbReference type="InterPro" id="IPR039426">
    <property type="entry name" value="TonB-dep_rcpt-like"/>
</dbReference>
<keyword evidence="7" id="KW-0813">Transport</keyword>
<keyword evidence="2" id="KW-0410">Iron transport</keyword>
<evidence type="ECO:0000313" key="15">
    <source>
        <dbReference type="Proteomes" id="UP001047646"/>
    </source>
</evidence>
<dbReference type="NCBIfam" id="TIGR01783">
    <property type="entry name" value="TonB-siderophor"/>
    <property type="match status" value="1"/>
</dbReference>
<name>A0ABX8M4H8_9PSED</name>
<feature type="short sequence motif" description="TonB C-terminal box" evidence="8">
    <location>
        <begin position="690"/>
        <end position="707"/>
    </location>
</feature>
<evidence type="ECO:0000256" key="10">
    <source>
        <dbReference type="SAM" id="MobiDB-lite"/>
    </source>
</evidence>
<evidence type="ECO:0000313" key="14">
    <source>
        <dbReference type="EMBL" id="QXH33994.1"/>
    </source>
</evidence>
<evidence type="ECO:0000256" key="11">
    <source>
        <dbReference type="SAM" id="SignalP"/>
    </source>
</evidence>
<evidence type="ECO:0000256" key="4">
    <source>
        <dbReference type="ARBA" id="ARBA00023065"/>
    </source>
</evidence>
<comment type="subcellular location">
    <subcellularLocation>
        <location evidence="7">Cell outer membrane</location>
        <topology evidence="7">Multi-pass membrane protein</topology>
    </subcellularLocation>
</comment>
<organism evidence="14 15">
    <name type="scientific">Pseudomonas muyukensis</name>
    <dbReference type="NCBI Taxonomy" id="2842357"/>
    <lineage>
        <taxon>Bacteria</taxon>
        <taxon>Pseudomonadati</taxon>
        <taxon>Pseudomonadota</taxon>
        <taxon>Gammaproteobacteria</taxon>
        <taxon>Pseudomonadales</taxon>
        <taxon>Pseudomonadaceae</taxon>
        <taxon>Pseudomonas</taxon>
    </lineage>
</organism>
<keyword evidence="7" id="KW-0998">Cell outer membrane</keyword>
<dbReference type="EMBL" id="CP077073">
    <property type="protein sequence ID" value="QXH33994.1"/>
    <property type="molecule type" value="Genomic_DNA"/>
</dbReference>
<keyword evidence="6 14" id="KW-0675">Receptor</keyword>
<dbReference type="Pfam" id="PF00593">
    <property type="entry name" value="TonB_dep_Rec_b-barrel"/>
    <property type="match status" value="1"/>
</dbReference>
<keyword evidence="11" id="KW-0732">Signal</keyword>
<evidence type="ECO:0000259" key="13">
    <source>
        <dbReference type="Pfam" id="PF07715"/>
    </source>
</evidence>
<evidence type="ECO:0000256" key="5">
    <source>
        <dbReference type="ARBA" id="ARBA00023077"/>
    </source>
</evidence>
<dbReference type="Proteomes" id="UP001047646">
    <property type="component" value="Chromosome"/>
</dbReference>
<feature type="domain" description="TonB-dependent receptor plug" evidence="13">
    <location>
        <begin position="63"/>
        <end position="166"/>
    </location>
</feature>
<gene>
    <name evidence="14" type="ORF">KSS95_17700</name>
</gene>
<dbReference type="RefSeq" id="WP_217848356.1">
    <property type="nucleotide sequence ID" value="NZ_CP077073.1"/>
</dbReference>
<keyword evidence="7 9" id="KW-0472">Membrane</keyword>
<evidence type="ECO:0000256" key="1">
    <source>
        <dbReference type="ARBA" id="ARBA00009810"/>
    </source>
</evidence>
<evidence type="ECO:0000259" key="12">
    <source>
        <dbReference type="Pfam" id="PF00593"/>
    </source>
</evidence>
<comment type="similarity">
    <text evidence="1 7 9">Belongs to the TonB-dependent receptor family.</text>
</comment>
<feature type="region of interest" description="Disordered" evidence="10">
    <location>
        <begin position="382"/>
        <end position="409"/>
    </location>
</feature>
<dbReference type="InterPro" id="IPR010917">
    <property type="entry name" value="TonB_rcpt_CS"/>
</dbReference>
<keyword evidence="7" id="KW-0812">Transmembrane</keyword>
<keyword evidence="7" id="KW-1134">Transmembrane beta strand</keyword>
<feature type="chain" id="PRO_5047506933" evidence="11">
    <location>
        <begin position="23"/>
        <end position="707"/>
    </location>
</feature>
<proteinExistence type="inferred from homology"/>
<dbReference type="PROSITE" id="PS01156">
    <property type="entry name" value="TONB_DEPENDENT_REC_2"/>
    <property type="match status" value="1"/>
</dbReference>
<sequence length="707" mass="77713">MSRFNKLHTLAACLAVSLPALADEQPGASLTLPATAITDNREPQAVDLATPSQAGSRLNLSALETPASTSTLTAAQIQGRNNQTVQDAVTRSPGITFIGTPGDGGTGLSARGFTGQSSVMTLFDGARLYAGAGTLTYPVDPWMVERIEVIRGPASVLHGEGATGAVVNVIPKKPFSGDIRNHLRLGYGSWDRQQLGLDSGGSLSERLSYRLTLNQQAGNGWVDRTDSRSLALSAALRFDATDDLSFTLSHERGDAQPANYYGTPLIDGHLRSSLGKKNYNVSNDQQRYHDEWTRLTSDWQINDHLSASNQLYYIKSRRHWRNAEEYSWDGASGQILRGSFLEIKHNQEQIGDLQSFTFDHSLFGLASKTVVGAQYNKIRFNVDSNSPYNDDSKDPLDPWQPAPGGFHSGSPLRPQMLSKTSTFALFAENRTQLTERLSLVTGVRRDQNHIDRDDLTNGTRNDRSLRGGNWRAGLVFAVSDDLSLYGQYSTSEDGVGDLLTLRPEQRLELTEAKQTELGLKQRFWEGRGEWTLAAYHIVKKKLPVYDVVTKGSQQAGQQTSDGLEASLELALGNQWQVSANAALLRAKYDDFLQRSGGVVYDRAGNRPQDVPRRTANLWLSKGFGQAVDAGIGLRYVDARYTSAANDAQVPGYSVVDANLGWQVLPDVRLGLQVNNLFDRQYAQSSYSGEQWLLGAPRSYFATVDYSF</sequence>
<feature type="signal peptide" evidence="11">
    <location>
        <begin position="1"/>
        <end position="22"/>
    </location>
</feature>